<evidence type="ECO:0000313" key="3">
    <source>
        <dbReference type="Proteomes" id="UP000663827"/>
    </source>
</evidence>
<evidence type="ECO:0000313" key="2">
    <source>
        <dbReference type="EMBL" id="CAE7146823.1"/>
    </source>
</evidence>
<evidence type="ECO:0000256" key="1">
    <source>
        <dbReference type="SAM" id="MobiDB-lite"/>
    </source>
</evidence>
<dbReference type="AlphaFoldDB" id="A0A8H3E270"/>
<accession>A0A8H3E270</accession>
<organism evidence="2 3">
    <name type="scientific">Rhizoctonia solani</name>
    <dbReference type="NCBI Taxonomy" id="456999"/>
    <lineage>
        <taxon>Eukaryota</taxon>
        <taxon>Fungi</taxon>
        <taxon>Dikarya</taxon>
        <taxon>Basidiomycota</taxon>
        <taxon>Agaricomycotina</taxon>
        <taxon>Agaricomycetes</taxon>
        <taxon>Cantharellales</taxon>
        <taxon>Ceratobasidiaceae</taxon>
        <taxon>Rhizoctonia</taxon>
    </lineage>
</organism>
<comment type="caution">
    <text evidence="2">The sequence shown here is derived from an EMBL/GenBank/DDBJ whole genome shotgun (WGS) entry which is preliminary data.</text>
</comment>
<dbReference type="EMBL" id="CAJNJQ010001718">
    <property type="protein sequence ID" value="CAE7146823.1"/>
    <property type="molecule type" value="Genomic_DNA"/>
</dbReference>
<feature type="compositionally biased region" description="Basic and acidic residues" evidence="1">
    <location>
        <begin position="69"/>
        <end position="80"/>
    </location>
</feature>
<feature type="compositionally biased region" description="Polar residues" evidence="1">
    <location>
        <begin position="57"/>
        <end position="68"/>
    </location>
</feature>
<name>A0A8H3E270_9AGAM</name>
<proteinExistence type="predicted"/>
<protein>
    <submittedName>
        <fullName evidence="2">Uncharacterized protein</fullName>
    </submittedName>
</protein>
<dbReference type="Proteomes" id="UP000663827">
    <property type="component" value="Unassembled WGS sequence"/>
</dbReference>
<sequence>MLRCDHRKLALTLSIRTHCITFNAVITLLAVSSATDTVHIFKFKGGNGEGERKRASGLSSPGGSVDSQETGKAEREWKEDTKPIWTGRRRTVSGPRSESIRHVGILTRLCFAQASDVGYEVYRGAERQYGKHDGRLSFEGFFYSYTIDLDNGGECVLNRQY</sequence>
<reference evidence="2" key="1">
    <citation type="submission" date="2021-01" db="EMBL/GenBank/DDBJ databases">
        <authorList>
            <person name="Kaushik A."/>
        </authorList>
    </citation>
    <scope>NUCLEOTIDE SEQUENCE</scope>
    <source>
        <strain evidence="2">AG5</strain>
    </source>
</reference>
<feature type="non-terminal residue" evidence="2">
    <location>
        <position position="1"/>
    </location>
</feature>
<gene>
    <name evidence="2" type="ORF">RDB_LOCUS84239</name>
</gene>
<feature type="region of interest" description="Disordered" evidence="1">
    <location>
        <begin position="46"/>
        <end position="80"/>
    </location>
</feature>